<dbReference type="CTD" id="10514"/>
<dbReference type="EnsemblMetazoa" id="XM_030991753">
    <property type="protein sequence ID" value="XP_030847613"/>
    <property type="gene ID" value="LOC583345"/>
</dbReference>
<feature type="region of interest" description="Disordered" evidence="4">
    <location>
        <begin position="707"/>
        <end position="788"/>
    </location>
</feature>
<dbReference type="PANTHER" id="PTHR13213:SF2">
    <property type="entry name" value="MYB-BINDING PROTEIN 1A"/>
    <property type="match status" value="1"/>
</dbReference>
<evidence type="ECO:0000256" key="1">
    <source>
        <dbReference type="ARBA" id="ARBA00004123"/>
    </source>
</evidence>
<dbReference type="OrthoDB" id="342531at2759"/>
<feature type="region of interest" description="Disordered" evidence="4">
    <location>
        <begin position="522"/>
        <end position="543"/>
    </location>
</feature>
<feature type="compositionally biased region" description="Acidic residues" evidence="4">
    <location>
        <begin position="765"/>
        <end position="786"/>
    </location>
</feature>
<reference evidence="6" key="1">
    <citation type="submission" date="2015-02" db="EMBL/GenBank/DDBJ databases">
        <title>Genome sequencing for Strongylocentrotus purpuratus.</title>
        <authorList>
            <person name="Murali S."/>
            <person name="Liu Y."/>
            <person name="Vee V."/>
            <person name="English A."/>
            <person name="Wang M."/>
            <person name="Skinner E."/>
            <person name="Han Y."/>
            <person name="Muzny D.M."/>
            <person name="Worley K.C."/>
            <person name="Gibbs R.A."/>
        </authorList>
    </citation>
    <scope>NUCLEOTIDE SEQUENCE</scope>
</reference>
<sequence>MAASRPHVDVRANGNENSTKSPADKQFLDTFWKLAVPSDNERISGATTLLQILIKKQNETKEDKYCSEVTYSLRRLVRGLASSRKGARQGYAIALTELLSKVKEIALEDVFKLMKQELQVSGKKSEEKEYAFGQVFAYLAVIQSGRLNEHNGASSVHILEQLLALSQQKTYLQLICLQGVIDLIKRSSAELFTDHIWPVLKADMKQGWEEVSPNNLALLMVCRQKFPDVVKSKFLQSHYGHADLVHPSNFSHIIRILTKSTLISHPIVHPVCDMLLALVFQDSSKVIQFWKIVVDDGLCTSKHETKYLAFSLLERAVPLSEAKQLRALFSEKLIRSMINNLANKQAILHSAAVKLSENLANAVKNIEDPMVQFAVAKCLLSRPGHVKFDDITKSKTVYSIISNFNCRAVKLYLKWLKKLFHSGTASIGHRMQEPNLEEDRKWICMQVLTLIKNPKLSREEDWLLDATRFLFLHAFFTVDKPEPSIPECSSVLETQVSAELQKMIGSQFYGALGVLSAVSLKPTTEETESEERSTSPEGRNMGTTSSGELWVSLLGHYAQDLLTCESVSCNAEFPGKAQDAWSTMMESVAAIQKKSTAGSAMSSGLAFQLLFLHVGLQMFSEPKQSADILQDLQSCYKRSQQKRRSVKKDQDEPEWVEVIVEILLSLLSKPSHLLRTVVDIAFKMVCPHMTQPALQQLLDVLDPTKSNVQVGQESDEEEEEEEEEEDDEDDEDEEEEDGNMKFTQLKSKKPLTNGNGHKKHKNADSDDSEEEDDEDDDDDEDEEDEDPAMKEQIKAALGNAAADSDGEDSGTDFELDDDAMLAHDDALSKAFKAMSSRSRKSKKEASTIMLHFKLRVLDLLDIFIKRQQNNPLLLDLVVPLLKVIESSAGHKDNQLLAEKALNIYRNKLCKVKRYPHNLSDHKDDIHDTIEELITIAKKAHSMTIVSLVSTGCLFLMRVLRGNVAITDPSPLKTRGQRAMGSEKKKGKKKGGKEEEEEEKEAEEEPAMGLVDVGRITGLYTDALEDFTMHRATCLHPNLFTDLIDRFPALAWHLSDTLTTSAQNGVQLYRRTQACRMLTLLLSKRPYSGSLSSWPKVSKHILSVATLILQGMLGEGSQFKAKSAIQFLHAVQQCAVLSHHLDKVPDFGEISPVLEMFKERSEVKRSGEFRSALDTAIAAIENRSKSSKKGKKKRKKSRKRRKSASTSSV</sequence>
<organism evidence="5 6">
    <name type="scientific">Strongylocentrotus purpuratus</name>
    <name type="common">Purple sea urchin</name>
    <dbReference type="NCBI Taxonomy" id="7668"/>
    <lineage>
        <taxon>Eukaryota</taxon>
        <taxon>Metazoa</taxon>
        <taxon>Echinodermata</taxon>
        <taxon>Eleutherozoa</taxon>
        <taxon>Echinozoa</taxon>
        <taxon>Echinoidea</taxon>
        <taxon>Euechinoidea</taxon>
        <taxon>Echinacea</taxon>
        <taxon>Camarodonta</taxon>
        <taxon>Echinidea</taxon>
        <taxon>Strongylocentrotidae</taxon>
        <taxon>Strongylocentrotus</taxon>
    </lineage>
</organism>
<dbReference type="PANTHER" id="PTHR13213">
    <property type="entry name" value="MYB-BINDING PROTEIN 1A FAMILY MEMBER"/>
    <property type="match status" value="1"/>
</dbReference>
<evidence type="ECO:0000256" key="4">
    <source>
        <dbReference type="SAM" id="MobiDB-lite"/>
    </source>
</evidence>
<comment type="subcellular location">
    <subcellularLocation>
        <location evidence="1">Nucleus</location>
    </subcellularLocation>
</comment>
<dbReference type="AlphaFoldDB" id="A0A7M7PDK2"/>
<name>A0A7M7PDK2_STRPU</name>
<protein>
    <recommendedName>
        <fullName evidence="7">Myb-binding protein 1A</fullName>
    </recommendedName>
</protein>
<feature type="compositionally biased region" description="Polar residues" evidence="4">
    <location>
        <begin position="741"/>
        <end position="755"/>
    </location>
</feature>
<dbReference type="Proteomes" id="UP000007110">
    <property type="component" value="Unassembled WGS sequence"/>
</dbReference>
<accession>A0A7M7PDK2</accession>
<feature type="region of interest" description="Disordered" evidence="4">
    <location>
        <begin position="1"/>
        <end position="22"/>
    </location>
</feature>
<dbReference type="GO" id="GO:0003714">
    <property type="term" value="F:transcription corepressor activity"/>
    <property type="evidence" value="ECO:0000318"/>
    <property type="project" value="GO_Central"/>
</dbReference>
<feature type="region of interest" description="Disordered" evidence="4">
    <location>
        <begin position="969"/>
        <end position="1006"/>
    </location>
</feature>
<dbReference type="OMA" id="VWKHDDP"/>
<feature type="compositionally biased region" description="Basic and acidic residues" evidence="4">
    <location>
        <begin position="1"/>
        <end position="10"/>
    </location>
</feature>
<dbReference type="SUPFAM" id="SSF48371">
    <property type="entry name" value="ARM repeat"/>
    <property type="match status" value="1"/>
</dbReference>
<keyword evidence="3" id="KW-0539">Nucleus</keyword>
<evidence type="ECO:0000313" key="5">
    <source>
        <dbReference type="EnsemblMetazoa" id="XP_030847613"/>
    </source>
</evidence>
<evidence type="ECO:0000313" key="6">
    <source>
        <dbReference type="Proteomes" id="UP000007110"/>
    </source>
</evidence>
<evidence type="ECO:0008006" key="7">
    <source>
        <dbReference type="Google" id="ProtNLM"/>
    </source>
</evidence>
<dbReference type="InterPro" id="IPR016024">
    <property type="entry name" value="ARM-type_fold"/>
</dbReference>
<dbReference type="GO" id="GO:0005730">
    <property type="term" value="C:nucleolus"/>
    <property type="evidence" value="ECO:0000318"/>
    <property type="project" value="GO_Central"/>
</dbReference>
<dbReference type="InParanoid" id="A0A7M7PDK2"/>
<feature type="compositionally biased region" description="Acidic residues" evidence="4">
    <location>
        <begin position="993"/>
        <end position="1005"/>
    </location>
</feature>
<dbReference type="InterPro" id="IPR007015">
    <property type="entry name" value="DNA_pol_V/MYBBP1A"/>
</dbReference>
<feature type="compositionally biased region" description="Basic residues" evidence="4">
    <location>
        <begin position="1184"/>
        <end position="1202"/>
    </location>
</feature>
<evidence type="ECO:0000256" key="3">
    <source>
        <dbReference type="ARBA" id="ARBA00023242"/>
    </source>
</evidence>
<feature type="compositionally biased region" description="Acidic residues" evidence="4">
    <location>
        <begin position="713"/>
        <end position="737"/>
    </location>
</feature>
<keyword evidence="6" id="KW-1185">Reference proteome</keyword>
<dbReference type="FunCoup" id="A0A7M7PDK2">
    <property type="interactions" value="1266"/>
</dbReference>
<dbReference type="GO" id="GO:0043565">
    <property type="term" value="F:sequence-specific DNA binding"/>
    <property type="evidence" value="ECO:0000318"/>
    <property type="project" value="GO_Central"/>
</dbReference>
<dbReference type="Pfam" id="PF04931">
    <property type="entry name" value="DNA_pol_phi"/>
    <property type="match status" value="1"/>
</dbReference>
<evidence type="ECO:0000256" key="2">
    <source>
        <dbReference type="ARBA" id="ARBA00006809"/>
    </source>
</evidence>
<dbReference type="RefSeq" id="XP_030847613.1">
    <property type="nucleotide sequence ID" value="XM_030991753.1"/>
</dbReference>
<dbReference type="KEGG" id="spu:583345"/>
<comment type="similarity">
    <text evidence="2">Belongs to the MYBBP1A family.</text>
</comment>
<reference evidence="5" key="2">
    <citation type="submission" date="2021-01" db="UniProtKB">
        <authorList>
            <consortium name="EnsemblMetazoa"/>
        </authorList>
    </citation>
    <scope>IDENTIFICATION</scope>
</reference>
<proteinExistence type="inferred from homology"/>
<feature type="region of interest" description="Disordered" evidence="4">
    <location>
        <begin position="1180"/>
        <end position="1208"/>
    </location>
</feature>
<dbReference type="GeneID" id="583345"/>